<keyword evidence="1" id="KW-0732">Signal</keyword>
<reference evidence="3" key="1">
    <citation type="submission" date="2017-09" db="EMBL/GenBank/DDBJ databases">
        <title>Depth-based differentiation of microbial function through sediment-hosted aquifers and enrichment of novel symbionts in the deep terrestrial subsurface.</title>
        <authorList>
            <person name="Probst A.J."/>
            <person name="Ladd B."/>
            <person name="Jarett J.K."/>
            <person name="Geller-Mcgrath D.E."/>
            <person name="Sieber C.M.K."/>
            <person name="Emerson J.B."/>
            <person name="Anantharaman K."/>
            <person name="Thomas B.C."/>
            <person name="Malmstrom R."/>
            <person name="Stieglmeier M."/>
            <person name="Klingl A."/>
            <person name="Woyke T."/>
            <person name="Ryan C.M."/>
            <person name="Banfield J.F."/>
        </authorList>
    </citation>
    <scope>NUCLEOTIDE SEQUENCE [LARGE SCALE GENOMIC DNA]</scope>
</reference>
<evidence type="ECO:0000313" key="3">
    <source>
        <dbReference type="Proteomes" id="UP000229307"/>
    </source>
</evidence>
<dbReference type="Proteomes" id="UP000229307">
    <property type="component" value="Unassembled WGS sequence"/>
</dbReference>
<evidence type="ECO:0008006" key="4">
    <source>
        <dbReference type="Google" id="ProtNLM"/>
    </source>
</evidence>
<feature type="signal peptide" evidence="1">
    <location>
        <begin position="1"/>
        <end position="22"/>
    </location>
</feature>
<feature type="chain" id="PRO_5014928557" description="Outer membrane protein beta-barrel domain-containing protein" evidence="1">
    <location>
        <begin position="23"/>
        <end position="253"/>
    </location>
</feature>
<accession>A0A2M7SF29</accession>
<organism evidence="2 3">
    <name type="scientific">Candidatus Desantisbacteria bacterium CG_4_10_14_0_8_um_filter_48_22</name>
    <dbReference type="NCBI Taxonomy" id="1974543"/>
    <lineage>
        <taxon>Bacteria</taxon>
        <taxon>Candidatus Desantisiibacteriota</taxon>
    </lineage>
</organism>
<comment type="caution">
    <text evidence="2">The sequence shown here is derived from an EMBL/GenBank/DDBJ whole genome shotgun (WGS) entry which is preliminary data.</text>
</comment>
<proteinExistence type="predicted"/>
<evidence type="ECO:0000313" key="2">
    <source>
        <dbReference type="EMBL" id="PIZ18137.1"/>
    </source>
</evidence>
<sequence>MKKIILCVSLILLTAAANNAGAWEKAGWTMSLPGYNMGTSYSCYQPQLGVFMRDEIDSFLGLDPVANRMTIWNPAFVVRYSVTPNLQVGLHFNGQQDQWTSSVTTNPDSVTTRIDRSIASLTSYLPTAVLLYRIPVAKGYFSIGGGLGYYVVKYSAGKDNITVVENPGGSNTTTFGQVFGVDAWAGNFGTQALLEFTYPVFRDVFFFSVRAGYVFCLIPQPAAVVDNEKGYNYYVPDIDLGGLLATVGFTAEF</sequence>
<protein>
    <recommendedName>
        <fullName evidence="4">Outer membrane protein beta-barrel domain-containing protein</fullName>
    </recommendedName>
</protein>
<gene>
    <name evidence="2" type="ORF">COY52_00815</name>
</gene>
<evidence type="ECO:0000256" key="1">
    <source>
        <dbReference type="SAM" id="SignalP"/>
    </source>
</evidence>
<dbReference type="AlphaFoldDB" id="A0A2M7SF29"/>
<dbReference type="EMBL" id="PFMR01000031">
    <property type="protein sequence ID" value="PIZ18137.1"/>
    <property type="molecule type" value="Genomic_DNA"/>
</dbReference>
<name>A0A2M7SF29_9BACT</name>